<dbReference type="OrthoDB" id="9786056at2"/>
<sequence length="286" mass="31205">MSTQKVWFVTGASKGLGLSLVKQLLKDGYQVAATSRNLDDLRRAVGPTHDRFLPLAVDLKTESSVAEAIQKTVDQFGRIDVVVNNAGYGLLGSIEELSDEESRENFDVNVFGSLNVIRKVLPYLREQKSGHIINISSIGGFTGAFPGFGIYCATKFAVEGFSESLAAEAKPLGINVTVVEPGYFRTDFLTSNSLGVPKNQIDAYQEVRNSQQAHQHQINGNQAGDPEKAVVALIRIASEANPPLHLFLGQDAYDLAYQKINAVQNDLETWKEVTVSTGFEAETIRV</sequence>
<dbReference type="InterPro" id="IPR036291">
    <property type="entry name" value="NAD(P)-bd_dom_sf"/>
</dbReference>
<dbReference type="GO" id="GO:0016491">
    <property type="term" value="F:oxidoreductase activity"/>
    <property type="evidence" value="ECO:0007669"/>
    <property type="project" value="UniProtKB-KW"/>
</dbReference>
<dbReference type="InterPro" id="IPR057326">
    <property type="entry name" value="KR_dom"/>
</dbReference>
<dbReference type="SMART" id="SM00822">
    <property type="entry name" value="PKS_KR"/>
    <property type="match status" value="1"/>
</dbReference>
<protein>
    <submittedName>
        <fullName evidence="5">SDR family NAD(P)-dependent oxidoreductase</fullName>
    </submittedName>
</protein>
<dbReference type="InterPro" id="IPR020904">
    <property type="entry name" value="Sc_DH/Rdtase_CS"/>
</dbReference>
<dbReference type="InterPro" id="IPR051911">
    <property type="entry name" value="SDR_oxidoreductase"/>
</dbReference>
<comment type="similarity">
    <text evidence="1 3">Belongs to the short-chain dehydrogenases/reductases (SDR) family.</text>
</comment>
<organism evidence="5 6">
    <name type="scientific">Larkinella punicea</name>
    <dbReference type="NCBI Taxonomy" id="2315727"/>
    <lineage>
        <taxon>Bacteria</taxon>
        <taxon>Pseudomonadati</taxon>
        <taxon>Bacteroidota</taxon>
        <taxon>Cytophagia</taxon>
        <taxon>Cytophagales</taxon>
        <taxon>Spirosomataceae</taxon>
        <taxon>Larkinella</taxon>
    </lineage>
</organism>
<evidence type="ECO:0000259" key="4">
    <source>
        <dbReference type="SMART" id="SM00822"/>
    </source>
</evidence>
<reference evidence="5 6" key="1">
    <citation type="submission" date="2018-07" db="EMBL/GenBank/DDBJ databases">
        <title>Genome analysis of Larkinella rosea.</title>
        <authorList>
            <person name="Zhou Z."/>
            <person name="Wang G."/>
        </authorList>
    </citation>
    <scope>NUCLEOTIDE SEQUENCE [LARGE SCALE GENOMIC DNA]</scope>
    <source>
        <strain evidence="6">zzj9</strain>
    </source>
</reference>
<dbReference type="EMBL" id="QOWE01000001">
    <property type="protein sequence ID" value="RCR71696.1"/>
    <property type="molecule type" value="Genomic_DNA"/>
</dbReference>
<evidence type="ECO:0000256" key="2">
    <source>
        <dbReference type="ARBA" id="ARBA00023002"/>
    </source>
</evidence>
<keyword evidence="6" id="KW-1185">Reference proteome</keyword>
<evidence type="ECO:0000256" key="1">
    <source>
        <dbReference type="ARBA" id="ARBA00006484"/>
    </source>
</evidence>
<evidence type="ECO:0000313" key="6">
    <source>
        <dbReference type="Proteomes" id="UP000253383"/>
    </source>
</evidence>
<dbReference type="PANTHER" id="PTHR43976:SF16">
    <property type="entry name" value="SHORT-CHAIN DEHYDROGENASE_REDUCTASE FAMILY PROTEIN"/>
    <property type="match status" value="1"/>
</dbReference>
<evidence type="ECO:0000313" key="5">
    <source>
        <dbReference type="EMBL" id="RCR71696.1"/>
    </source>
</evidence>
<gene>
    <name evidence="5" type="ORF">DUE52_00165</name>
</gene>
<dbReference type="FunFam" id="3.40.50.720:FF:000084">
    <property type="entry name" value="Short-chain dehydrogenase reductase"/>
    <property type="match status" value="1"/>
</dbReference>
<name>A0A368JXM4_9BACT</name>
<accession>A0A368JXM4</accession>
<dbReference type="Proteomes" id="UP000253383">
    <property type="component" value="Unassembled WGS sequence"/>
</dbReference>
<dbReference type="PRINTS" id="PR00080">
    <property type="entry name" value="SDRFAMILY"/>
</dbReference>
<dbReference type="SUPFAM" id="SSF51735">
    <property type="entry name" value="NAD(P)-binding Rossmann-fold domains"/>
    <property type="match status" value="1"/>
</dbReference>
<dbReference type="CDD" id="cd05374">
    <property type="entry name" value="17beta-HSD-like_SDR_c"/>
    <property type="match status" value="1"/>
</dbReference>
<comment type="caution">
    <text evidence="5">The sequence shown here is derived from an EMBL/GenBank/DDBJ whole genome shotgun (WGS) entry which is preliminary data.</text>
</comment>
<dbReference type="PROSITE" id="PS00061">
    <property type="entry name" value="ADH_SHORT"/>
    <property type="match status" value="1"/>
</dbReference>
<dbReference type="NCBIfam" id="NF004824">
    <property type="entry name" value="PRK06180.1"/>
    <property type="match status" value="1"/>
</dbReference>
<keyword evidence="2" id="KW-0560">Oxidoreductase</keyword>
<evidence type="ECO:0000256" key="3">
    <source>
        <dbReference type="RuleBase" id="RU000363"/>
    </source>
</evidence>
<dbReference type="AlphaFoldDB" id="A0A368JXM4"/>
<dbReference type="Gene3D" id="3.40.50.720">
    <property type="entry name" value="NAD(P)-binding Rossmann-like Domain"/>
    <property type="match status" value="1"/>
</dbReference>
<proteinExistence type="inferred from homology"/>
<dbReference type="Pfam" id="PF00106">
    <property type="entry name" value="adh_short"/>
    <property type="match status" value="1"/>
</dbReference>
<dbReference type="NCBIfam" id="NF006114">
    <property type="entry name" value="PRK08263.1"/>
    <property type="match status" value="1"/>
</dbReference>
<dbReference type="PANTHER" id="PTHR43976">
    <property type="entry name" value="SHORT CHAIN DEHYDROGENASE"/>
    <property type="match status" value="1"/>
</dbReference>
<dbReference type="InterPro" id="IPR002347">
    <property type="entry name" value="SDR_fam"/>
</dbReference>
<feature type="domain" description="Ketoreductase" evidence="4">
    <location>
        <begin position="5"/>
        <end position="187"/>
    </location>
</feature>
<dbReference type="PRINTS" id="PR00081">
    <property type="entry name" value="GDHRDH"/>
</dbReference>
<dbReference type="RefSeq" id="WP_114404229.1">
    <property type="nucleotide sequence ID" value="NZ_QOWE01000001.1"/>
</dbReference>